<feature type="domain" description="Glycosyltransferase 2-like" evidence="4">
    <location>
        <begin position="7"/>
        <end position="167"/>
    </location>
</feature>
<evidence type="ECO:0000256" key="3">
    <source>
        <dbReference type="ARBA" id="ARBA00022679"/>
    </source>
</evidence>
<evidence type="ECO:0000256" key="2">
    <source>
        <dbReference type="ARBA" id="ARBA00022676"/>
    </source>
</evidence>
<dbReference type="RefSeq" id="WP_089656661.1">
    <property type="nucleotide sequence ID" value="NZ_FNGH01000001.1"/>
</dbReference>
<dbReference type="PANTHER" id="PTHR43685">
    <property type="entry name" value="GLYCOSYLTRANSFERASE"/>
    <property type="match status" value="1"/>
</dbReference>
<evidence type="ECO:0000313" key="6">
    <source>
        <dbReference type="Proteomes" id="UP000199107"/>
    </source>
</evidence>
<name>A0A1G9ESU0_9GAMM</name>
<dbReference type="Pfam" id="PF00535">
    <property type="entry name" value="Glycos_transf_2"/>
    <property type="match status" value="1"/>
</dbReference>
<reference evidence="6" key="1">
    <citation type="submission" date="2016-10" db="EMBL/GenBank/DDBJ databases">
        <authorList>
            <person name="Varghese N."/>
            <person name="Submissions S."/>
        </authorList>
    </citation>
    <scope>NUCLEOTIDE SEQUENCE [LARGE SCALE GENOMIC DNA]</scope>
    <source>
        <strain evidence="6">AAP</strain>
    </source>
</reference>
<gene>
    <name evidence="5" type="ORF">SAMN05192555_101213</name>
</gene>
<protein>
    <submittedName>
        <fullName evidence="5">Glycosyltransferase involved in cell wall bisynthesis</fullName>
    </submittedName>
</protein>
<dbReference type="SUPFAM" id="SSF53448">
    <property type="entry name" value="Nucleotide-diphospho-sugar transferases"/>
    <property type="match status" value="1"/>
</dbReference>
<proteinExistence type="inferred from homology"/>
<accession>A0A1G9ESU0</accession>
<dbReference type="AlphaFoldDB" id="A0A1G9ESU0"/>
<dbReference type="EMBL" id="FNGH01000001">
    <property type="protein sequence ID" value="SDK79121.1"/>
    <property type="molecule type" value="Genomic_DNA"/>
</dbReference>
<dbReference type="GO" id="GO:0016757">
    <property type="term" value="F:glycosyltransferase activity"/>
    <property type="evidence" value="ECO:0007669"/>
    <property type="project" value="UniProtKB-KW"/>
</dbReference>
<organism evidence="5 6">
    <name type="scientific">Franzmannia pantelleriensis</name>
    <dbReference type="NCBI Taxonomy" id="48727"/>
    <lineage>
        <taxon>Bacteria</taxon>
        <taxon>Pseudomonadati</taxon>
        <taxon>Pseudomonadota</taxon>
        <taxon>Gammaproteobacteria</taxon>
        <taxon>Oceanospirillales</taxon>
        <taxon>Halomonadaceae</taxon>
        <taxon>Franzmannia</taxon>
    </lineage>
</organism>
<sequence>MVLVRVTVILTVYNEERMVTRAVGSLFNQTLDDIELLVIDDGSDDATPTVLAGIAQHDDRVRVIRVERIGRARALALACKEARGEFIANLDADDIAYPERLARQVAFLDSHPYHAWVGCAEERRDTQRNEHIVRTYPIADADIRRQSSKCIPYSHSGITFRRSLIDEGINYDGAQPYLIDFEFFLRVARQYKVANLPDVLVCRYVRNESFFQSRFKTTKQNRRLAWLGLRAVMWFNLPWRYTVFPIARLFYPYLPNLFKRSVRRYQGLAEVDGASG</sequence>
<keyword evidence="2" id="KW-0328">Glycosyltransferase</keyword>
<evidence type="ECO:0000259" key="4">
    <source>
        <dbReference type="Pfam" id="PF00535"/>
    </source>
</evidence>
<dbReference type="PANTHER" id="PTHR43685:SF5">
    <property type="entry name" value="GLYCOSYLTRANSFERASE EPSE-RELATED"/>
    <property type="match status" value="1"/>
</dbReference>
<keyword evidence="6" id="KW-1185">Reference proteome</keyword>
<dbReference type="InterPro" id="IPR050834">
    <property type="entry name" value="Glycosyltransf_2"/>
</dbReference>
<evidence type="ECO:0000313" key="5">
    <source>
        <dbReference type="EMBL" id="SDK79121.1"/>
    </source>
</evidence>
<evidence type="ECO:0000256" key="1">
    <source>
        <dbReference type="ARBA" id="ARBA00006739"/>
    </source>
</evidence>
<dbReference type="Gene3D" id="3.90.550.10">
    <property type="entry name" value="Spore Coat Polysaccharide Biosynthesis Protein SpsA, Chain A"/>
    <property type="match status" value="1"/>
</dbReference>
<dbReference type="CDD" id="cd00761">
    <property type="entry name" value="Glyco_tranf_GTA_type"/>
    <property type="match status" value="1"/>
</dbReference>
<dbReference type="STRING" id="48727.SAMN05192555_101213"/>
<comment type="similarity">
    <text evidence="1">Belongs to the glycosyltransferase 2 family.</text>
</comment>
<keyword evidence="3 5" id="KW-0808">Transferase</keyword>
<dbReference type="Proteomes" id="UP000199107">
    <property type="component" value="Unassembled WGS sequence"/>
</dbReference>
<dbReference type="InterPro" id="IPR001173">
    <property type="entry name" value="Glyco_trans_2-like"/>
</dbReference>
<dbReference type="InterPro" id="IPR029044">
    <property type="entry name" value="Nucleotide-diphossugar_trans"/>
</dbReference>